<evidence type="ECO:0000256" key="9">
    <source>
        <dbReference type="ARBA" id="ARBA00023163"/>
    </source>
</evidence>
<keyword evidence="8" id="KW-0238">DNA-binding</keyword>
<dbReference type="Gene3D" id="3.30.160.60">
    <property type="entry name" value="Classic Zinc Finger"/>
    <property type="match status" value="6"/>
</dbReference>
<reference evidence="15" key="1">
    <citation type="journal article" date="2017" name="Nat. Commun.">
        <title>The North American bullfrog draft genome provides insight into hormonal regulation of long noncoding RNA.</title>
        <authorList>
            <person name="Hammond S.A."/>
            <person name="Warren R.L."/>
            <person name="Vandervalk B.P."/>
            <person name="Kucuk E."/>
            <person name="Khan H."/>
            <person name="Gibb E.A."/>
            <person name="Pandoh P."/>
            <person name="Kirk H."/>
            <person name="Zhao Y."/>
            <person name="Jones M."/>
            <person name="Mungall A.J."/>
            <person name="Coope R."/>
            <person name="Pleasance S."/>
            <person name="Moore R.A."/>
            <person name="Holt R.A."/>
            <person name="Round J.M."/>
            <person name="Ohora S."/>
            <person name="Walle B.V."/>
            <person name="Veldhoen N."/>
            <person name="Helbing C.C."/>
            <person name="Birol I."/>
        </authorList>
    </citation>
    <scope>NUCLEOTIDE SEQUENCE [LARGE SCALE GENOMIC DNA]</scope>
</reference>
<evidence type="ECO:0000256" key="1">
    <source>
        <dbReference type="ARBA" id="ARBA00004123"/>
    </source>
</evidence>
<name>A0A2G9QJ37_AQUCT</name>
<feature type="domain" description="C2H2-type" evidence="13">
    <location>
        <begin position="155"/>
        <end position="182"/>
    </location>
</feature>
<evidence type="ECO:0000256" key="4">
    <source>
        <dbReference type="ARBA" id="ARBA00022737"/>
    </source>
</evidence>
<keyword evidence="5 11" id="KW-0863">Zinc-finger</keyword>
<dbReference type="FunFam" id="3.30.160.60:FF:000710">
    <property type="entry name" value="Zinc finger protein 768"/>
    <property type="match status" value="1"/>
</dbReference>
<feature type="domain" description="C2H2-type" evidence="13">
    <location>
        <begin position="71"/>
        <end position="98"/>
    </location>
</feature>
<evidence type="ECO:0000256" key="7">
    <source>
        <dbReference type="ARBA" id="ARBA00023015"/>
    </source>
</evidence>
<dbReference type="SMART" id="SM00355">
    <property type="entry name" value="ZnF_C2H2"/>
    <property type="match status" value="4"/>
</dbReference>
<dbReference type="PANTHER" id="PTHR14196">
    <property type="entry name" value="ODD-SKIPPED - RELATED"/>
    <property type="match status" value="1"/>
</dbReference>
<evidence type="ECO:0000256" key="2">
    <source>
        <dbReference type="ARBA" id="ARBA00006991"/>
    </source>
</evidence>
<organism evidence="14 15">
    <name type="scientific">Aquarana catesbeiana</name>
    <name type="common">American bullfrog</name>
    <name type="synonym">Rana catesbeiana</name>
    <dbReference type="NCBI Taxonomy" id="8400"/>
    <lineage>
        <taxon>Eukaryota</taxon>
        <taxon>Metazoa</taxon>
        <taxon>Chordata</taxon>
        <taxon>Craniata</taxon>
        <taxon>Vertebrata</taxon>
        <taxon>Euteleostomi</taxon>
        <taxon>Amphibia</taxon>
        <taxon>Batrachia</taxon>
        <taxon>Anura</taxon>
        <taxon>Neobatrachia</taxon>
        <taxon>Ranoidea</taxon>
        <taxon>Ranidae</taxon>
        <taxon>Aquarana</taxon>
    </lineage>
</organism>
<proteinExistence type="inferred from homology"/>
<dbReference type="OrthoDB" id="10027876at2759"/>
<feature type="domain" description="C2H2-type" evidence="13">
    <location>
        <begin position="127"/>
        <end position="154"/>
    </location>
</feature>
<evidence type="ECO:0000256" key="12">
    <source>
        <dbReference type="SAM" id="MobiDB-lite"/>
    </source>
</evidence>
<feature type="domain" description="C2H2-type" evidence="13">
    <location>
        <begin position="42"/>
        <end position="70"/>
    </location>
</feature>
<dbReference type="EMBL" id="KV972253">
    <property type="protein sequence ID" value="PIO15632.1"/>
    <property type="molecule type" value="Genomic_DNA"/>
</dbReference>
<keyword evidence="3" id="KW-0479">Metal-binding</keyword>
<evidence type="ECO:0000313" key="15">
    <source>
        <dbReference type="Proteomes" id="UP000228934"/>
    </source>
</evidence>
<dbReference type="SUPFAM" id="SSF57667">
    <property type="entry name" value="beta-beta-alpha zinc fingers"/>
    <property type="match status" value="3"/>
</dbReference>
<dbReference type="FunFam" id="3.30.160.60:FF:000320">
    <property type="entry name" value="Zinc finger protein 777"/>
    <property type="match status" value="1"/>
</dbReference>
<dbReference type="FunFam" id="3.30.160.60:FF:000218">
    <property type="entry name" value="Zinc finger protein 10"/>
    <property type="match status" value="1"/>
</dbReference>
<feature type="region of interest" description="Disordered" evidence="12">
    <location>
        <begin position="1"/>
        <end position="43"/>
    </location>
</feature>
<dbReference type="FunFam" id="3.30.160.60:FF:001119">
    <property type="entry name" value="zinc finger protein 408"/>
    <property type="match status" value="1"/>
</dbReference>
<gene>
    <name evidence="14" type="ORF">AB205_0149010</name>
</gene>
<evidence type="ECO:0000256" key="6">
    <source>
        <dbReference type="ARBA" id="ARBA00022833"/>
    </source>
</evidence>
<dbReference type="InterPro" id="IPR050717">
    <property type="entry name" value="C2H2-ZF_Transcription_Reg"/>
</dbReference>
<evidence type="ECO:0000256" key="5">
    <source>
        <dbReference type="ARBA" id="ARBA00022771"/>
    </source>
</evidence>
<comment type="subcellular location">
    <subcellularLocation>
        <location evidence="1">Nucleus</location>
    </subcellularLocation>
</comment>
<evidence type="ECO:0000256" key="8">
    <source>
        <dbReference type="ARBA" id="ARBA00023125"/>
    </source>
</evidence>
<dbReference type="InterPro" id="IPR013087">
    <property type="entry name" value="Znf_C2H2_type"/>
</dbReference>
<keyword evidence="15" id="KW-1185">Reference proteome</keyword>
<dbReference type="GO" id="GO:0005634">
    <property type="term" value="C:nucleus"/>
    <property type="evidence" value="ECO:0007669"/>
    <property type="project" value="UniProtKB-SubCell"/>
</dbReference>
<protein>
    <recommendedName>
        <fullName evidence="13">C2H2-type domain-containing protein</fullName>
    </recommendedName>
</protein>
<dbReference type="GO" id="GO:0000977">
    <property type="term" value="F:RNA polymerase II transcription regulatory region sequence-specific DNA binding"/>
    <property type="evidence" value="ECO:0007669"/>
    <property type="project" value="TreeGrafter"/>
</dbReference>
<evidence type="ECO:0000313" key="14">
    <source>
        <dbReference type="EMBL" id="PIO15632.1"/>
    </source>
</evidence>
<keyword evidence="7" id="KW-0805">Transcription regulation</keyword>
<keyword evidence="6" id="KW-0862">Zinc</keyword>
<feature type="domain" description="C2H2-type" evidence="13">
    <location>
        <begin position="99"/>
        <end position="126"/>
    </location>
</feature>
<dbReference type="PROSITE" id="PS00028">
    <property type="entry name" value="ZINC_FINGER_C2H2_1"/>
    <property type="match status" value="3"/>
</dbReference>
<dbReference type="Pfam" id="PF00096">
    <property type="entry name" value="zf-C2H2"/>
    <property type="match status" value="4"/>
</dbReference>
<keyword evidence="9" id="KW-0804">Transcription</keyword>
<evidence type="ECO:0000259" key="13">
    <source>
        <dbReference type="PROSITE" id="PS50157"/>
    </source>
</evidence>
<dbReference type="PANTHER" id="PTHR14196:SF15">
    <property type="entry name" value="OOCYTE ZINC FINGER PROTEIN XLCOF7.1-LIKE"/>
    <property type="match status" value="1"/>
</dbReference>
<evidence type="ECO:0000256" key="3">
    <source>
        <dbReference type="ARBA" id="ARBA00022723"/>
    </source>
</evidence>
<keyword evidence="4" id="KW-0677">Repeat</keyword>
<dbReference type="InterPro" id="IPR036236">
    <property type="entry name" value="Znf_C2H2_sf"/>
</dbReference>
<evidence type="ECO:0000256" key="10">
    <source>
        <dbReference type="ARBA" id="ARBA00023242"/>
    </source>
</evidence>
<dbReference type="FunFam" id="3.30.160.60:FF:002343">
    <property type="entry name" value="Zinc finger protein 33A"/>
    <property type="match status" value="1"/>
</dbReference>
<dbReference type="PROSITE" id="PS50157">
    <property type="entry name" value="ZINC_FINGER_C2H2_2"/>
    <property type="match status" value="5"/>
</dbReference>
<accession>A0A2G9QJ37</accession>
<keyword evidence="10" id="KW-0539">Nucleus</keyword>
<sequence>MDPSNPEESSDGSHTKNIGAHSTDTSIDPSIPKEPSLSHDGIPTEEKCGKLFAKKWSLLMHKKIPTGERPYSCSEFGKCFIYNKNLLKHQIIHTGERLYSCSECGKCFFHNRDLVIHQISHTGERPYSCSECEKCFIEKGKLIRHQRTHTGERPYSCSECGACFNQKCILVAHQKTHTGECPYLCSECGKSFIDKGNLSAGIVSFGTIVCSDTRELTQVNVLIHVQSKCLIYKVDLVRHQRSHTR</sequence>
<comment type="similarity">
    <text evidence="2">Belongs to the krueppel C2H2-type zinc-finger protein family.</text>
</comment>
<dbReference type="GO" id="GO:0000981">
    <property type="term" value="F:DNA-binding transcription factor activity, RNA polymerase II-specific"/>
    <property type="evidence" value="ECO:0007669"/>
    <property type="project" value="TreeGrafter"/>
</dbReference>
<evidence type="ECO:0000256" key="11">
    <source>
        <dbReference type="PROSITE-ProRule" id="PRU00042"/>
    </source>
</evidence>
<dbReference type="GO" id="GO:0008270">
    <property type="term" value="F:zinc ion binding"/>
    <property type="evidence" value="ECO:0007669"/>
    <property type="project" value="UniProtKB-KW"/>
</dbReference>
<dbReference type="Proteomes" id="UP000228934">
    <property type="component" value="Unassembled WGS sequence"/>
</dbReference>
<dbReference type="AlphaFoldDB" id="A0A2G9QJ37"/>